<sequence>MRHWMLEDSDSNSVFSSSGVLLSRDLEDAFSQGPVVLRDVLTNWKTNQYPLESIPSTPLVAYLLDDFYTSERLSKDGSRALGGIDKKELNLLLPIARELGFVVALANAVHHRKGSYHLTEYDRVEMNALGEEEQEYWKLVECEDVEEETYALGTIWSLDGEERIILEGGKGVEEDNFAFLSLFRNRYPVESRYRESDGTLEHWYHSSALIVYRKEDEAYVKFQLAGGIASHIRLLDSSQLCSRHESKEVAAYVLRALNDTRNFTPSPIDSSGSLLTTSSPEFSQVDIALTLLDKAIEWSDESLWNGVIPKTGWMYATIGEDRLVRALEAFGYMPLRQSVKNILKATPKLIDRKAVIDLVSGYLPFNSCSRSKPKPKSPHSNSSSPSLSSDASFTSQSSPSLSDTSLLSDSSFISLSDMSFTSSSSSSNTAYPSHSNSSRVRREEARKQWILKAYREALESYFATSRKVDDDVECAVWMIVELMGGKRGQAGVEGPGLVS</sequence>
<dbReference type="RefSeq" id="XP_001839788.2">
    <property type="nucleotide sequence ID" value="XM_001839736.2"/>
</dbReference>
<feature type="region of interest" description="Disordered" evidence="1">
    <location>
        <begin position="369"/>
        <end position="405"/>
    </location>
</feature>
<gene>
    <name evidence="2" type="ORF">CC1G_12590</name>
</gene>
<dbReference type="EMBL" id="AACS02000011">
    <property type="protein sequence ID" value="EAU82024.2"/>
    <property type="molecule type" value="Genomic_DNA"/>
</dbReference>
<reference evidence="2 3" key="1">
    <citation type="journal article" date="2010" name="Proc. Natl. Acad. Sci. U.S.A.">
        <title>Insights into evolution of multicellular fungi from the assembled chromosomes of the mushroom Coprinopsis cinerea (Coprinus cinereus).</title>
        <authorList>
            <person name="Stajich J.E."/>
            <person name="Wilke S.K."/>
            <person name="Ahren D."/>
            <person name="Au C.H."/>
            <person name="Birren B.W."/>
            <person name="Borodovsky M."/>
            <person name="Burns C."/>
            <person name="Canback B."/>
            <person name="Casselton L.A."/>
            <person name="Cheng C.K."/>
            <person name="Deng J."/>
            <person name="Dietrich F.S."/>
            <person name="Fargo D.C."/>
            <person name="Farman M.L."/>
            <person name="Gathman A.C."/>
            <person name="Goldberg J."/>
            <person name="Guigo R."/>
            <person name="Hoegger P.J."/>
            <person name="Hooker J.B."/>
            <person name="Huggins A."/>
            <person name="James T.Y."/>
            <person name="Kamada T."/>
            <person name="Kilaru S."/>
            <person name="Kodira C."/>
            <person name="Kues U."/>
            <person name="Kupfer D."/>
            <person name="Kwan H.S."/>
            <person name="Lomsadze A."/>
            <person name="Li W."/>
            <person name="Lilly W.W."/>
            <person name="Ma L.J."/>
            <person name="Mackey A.J."/>
            <person name="Manning G."/>
            <person name="Martin F."/>
            <person name="Muraguchi H."/>
            <person name="Natvig D.O."/>
            <person name="Palmerini H."/>
            <person name="Ramesh M.A."/>
            <person name="Rehmeyer C.J."/>
            <person name="Roe B.A."/>
            <person name="Shenoy N."/>
            <person name="Stanke M."/>
            <person name="Ter-Hovhannisyan V."/>
            <person name="Tunlid A."/>
            <person name="Velagapudi R."/>
            <person name="Vision T.J."/>
            <person name="Zeng Q."/>
            <person name="Zolan M.E."/>
            <person name="Pukkila P.J."/>
        </authorList>
    </citation>
    <scope>NUCLEOTIDE SEQUENCE [LARGE SCALE GENOMIC DNA]</scope>
    <source>
        <strain evidence="3">Okayama-7 / 130 / ATCC MYA-4618 / FGSC 9003</strain>
    </source>
</reference>
<feature type="compositionally biased region" description="Low complexity" evidence="1">
    <location>
        <begin position="420"/>
        <end position="438"/>
    </location>
</feature>
<evidence type="ECO:0000313" key="2">
    <source>
        <dbReference type="EMBL" id="EAU82024.2"/>
    </source>
</evidence>
<accession>A8P9J8</accession>
<feature type="region of interest" description="Disordered" evidence="1">
    <location>
        <begin position="420"/>
        <end position="439"/>
    </location>
</feature>
<dbReference type="HOGENOM" id="CLU_546297_0_0_1"/>
<protein>
    <submittedName>
        <fullName evidence="2">Uncharacterized protein</fullName>
    </submittedName>
</protein>
<feature type="compositionally biased region" description="Low complexity" evidence="1">
    <location>
        <begin position="378"/>
        <end position="405"/>
    </location>
</feature>
<dbReference type="AlphaFoldDB" id="A8P9J8"/>
<keyword evidence="3" id="KW-1185">Reference proteome</keyword>
<name>A8P9J8_COPC7</name>
<evidence type="ECO:0000256" key="1">
    <source>
        <dbReference type="SAM" id="MobiDB-lite"/>
    </source>
</evidence>
<organism evidence="2 3">
    <name type="scientific">Coprinopsis cinerea (strain Okayama-7 / 130 / ATCC MYA-4618 / FGSC 9003)</name>
    <name type="common">Inky cap fungus</name>
    <name type="synonym">Hormographiella aspergillata</name>
    <dbReference type="NCBI Taxonomy" id="240176"/>
    <lineage>
        <taxon>Eukaryota</taxon>
        <taxon>Fungi</taxon>
        <taxon>Dikarya</taxon>
        <taxon>Basidiomycota</taxon>
        <taxon>Agaricomycotina</taxon>
        <taxon>Agaricomycetes</taxon>
        <taxon>Agaricomycetidae</taxon>
        <taxon>Agaricales</taxon>
        <taxon>Agaricineae</taxon>
        <taxon>Psathyrellaceae</taxon>
        <taxon>Coprinopsis</taxon>
    </lineage>
</organism>
<comment type="caution">
    <text evidence="2">The sequence shown here is derived from an EMBL/GenBank/DDBJ whole genome shotgun (WGS) entry which is preliminary data.</text>
</comment>
<dbReference type="Proteomes" id="UP000001861">
    <property type="component" value="Unassembled WGS sequence"/>
</dbReference>
<proteinExistence type="predicted"/>
<dbReference type="InParanoid" id="A8P9J8"/>
<dbReference type="OrthoDB" id="10282346at2759"/>
<evidence type="ECO:0000313" key="3">
    <source>
        <dbReference type="Proteomes" id="UP000001861"/>
    </source>
</evidence>
<dbReference type="GeneID" id="6016416"/>
<dbReference type="KEGG" id="cci:CC1G_12590"/>
<dbReference type="VEuPathDB" id="FungiDB:CC1G_12590"/>